<reference evidence="3" key="1">
    <citation type="submission" date="2018-02" db="EMBL/GenBank/DDBJ databases">
        <authorList>
            <person name="Cohen D.B."/>
            <person name="Kent A.D."/>
        </authorList>
    </citation>
    <scope>NUCLEOTIDE SEQUENCE</scope>
</reference>
<sequence length="601" mass="67831">MIEMAKVRDRDCETAEVKDRDCETTRVRDRDCASETVRVREAVECYLLGHHLLDPNISRYLSPSYNIIKNYATQLASSVGRKVRTELGELIRETDLKMAEENAFVLARDPLPPITHTRGIRSKIHANIGKAGPLGSQDARRTEVQGGESHTAGVRINIEELRRNRKIERLEKELRKLKGAEEGIAEPTGTRGGVGPGRGQEGRHPYKGPTMRATILIFPSSLGEVTLRWFDRLEHESICSWRELSKAFTTHFITNTKKPKEVDSLMALTIKSGETLKSYSSKYWETYNEIDRCGEDLAIRQFRFGLPQGCRIRQSLTKKLPFSMADLMLRIEQHIRDEEDGVQPQRSISGGVGLQWASLPVLHDTKLKQQQDNTSKPKDPIRIIEGIHSHAKAADLRAETQAAAHLQEVFQVYEEAHPIPKRLRKEVMEEITFTNHDLEGVQLPHSDALVITMGIRDFNGKRILIDPGSSVEIMYDSLFRGLGLGQADLDRKVDPLYGLSGESVMLAIQVIVKVHAGTIFSPTEFWVLNSYSPYNVILGRPWLHKMRAIPSTLHQRLRFPTPEGIMEIRGDQVAAKQCLIAAAHQKLIALQTLGLMKDLDK</sequence>
<dbReference type="Gene3D" id="2.40.70.10">
    <property type="entry name" value="Acid Proteases"/>
    <property type="match status" value="1"/>
</dbReference>
<dbReference type="EMBL" id="OIVN01000544">
    <property type="protein sequence ID" value="SPC81874.1"/>
    <property type="molecule type" value="Genomic_DNA"/>
</dbReference>
<dbReference type="CDD" id="cd00303">
    <property type="entry name" value="retropepsin_like"/>
    <property type="match status" value="1"/>
</dbReference>
<dbReference type="Pfam" id="PF03732">
    <property type="entry name" value="Retrotrans_gag"/>
    <property type="match status" value="1"/>
</dbReference>
<name>A0A2N9F515_FAGSY</name>
<feature type="domain" description="Retrotransposon gag" evidence="2">
    <location>
        <begin position="217"/>
        <end position="306"/>
    </location>
</feature>
<gene>
    <name evidence="3" type="ORF">FSB_LOCUS9756</name>
</gene>
<feature type="region of interest" description="Disordered" evidence="1">
    <location>
        <begin position="179"/>
        <end position="208"/>
    </location>
</feature>
<evidence type="ECO:0000313" key="3">
    <source>
        <dbReference type="EMBL" id="SPC81874.1"/>
    </source>
</evidence>
<dbReference type="PANTHER" id="PTHR33240">
    <property type="entry name" value="OS08G0508500 PROTEIN"/>
    <property type="match status" value="1"/>
</dbReference>
<organism evidence="3">
    <name type="scientific">Fagus sylvatica</name>
    <name type="common">Beechnut</name>
    <dbReference type="NCBI Taxonomy" id="28930"/>
    <lineage>
        <taxon>Eukaryota</taxon>
        <taxon>Viridiplantae</taxon>
        <taxon>Streptophyta</taxon>
        <taxon>Embryophyta</taxon>
        <taxon>Tracheophyta</taxon>
        <taxon>Spermatophyta</taxon>
        <taxon>Magnoliopsida</taxon>
        <taxon>eudicotyledons</taxon>
        <taxon>Gunneridae</taxon>
        <taxon>Pentapetalae</taxon>
        <taxon>rosids</taxon>
        <taxon>fabids</taxon>
        <taxon>Fagales</taxon>
        <taxon>Fagaceae</taxon>
        <taxon>Fagus</taxon>
    </lineage>
</organism>
<accession>A0A2N9F515</accession>
<evidence type="ECO:0000256" key="1">
    <source>
        <dbReference type="SAM" id="MobiDB-lite"/>
    </source>
</evidence>
<feature type="region of interest" description="Disordered" evidence="1">
    <location>
        <begin position="128"/>
        <end position="150"/>
    </location>
</feature>
<feature type="compositionally biased region" description="Gly residues" evidence="1">
    <location>
        <begin position="190"/>
        <end position="199"/>
    </location>
</feature>
<dbReference type="InterPro" id="IPR005162">
    <property type="entry name" value="Retrotrans_gag_dom"/>
</dbReference>
<proteinExistence type="predicted"/>
<protein>
    <recommendedName>
        <fullName evidence="2">Retrotransposon gag domain-containing protein</fullName>
    </recommendedName>
</protein>
<dbReference type="AlphaFoldDB" id="A0A2N9F515"/>
<evidence type="ECO:0000259" key="2">
    <source>
        <dbReference type="Pfam" id="PF03732"/>
    </source>
</evidence>
<dbReference type="PANTHER" id="PTHR33240:SF8">
    <property type="entry name" value="OS03G0439900 PROTEIN"/>
    <property type="match status" value="1"/>
</dbReference>
<dbReference type="InterPro" id="IPR021109">
    <property type="entry name" value="Peptidase_aspartic_dom_sf"/>
</dbReference>